<reference evidence="2" key="1">
    <citation type="submission" date="2022-11" db="UniProtKB">
        <authorList>
            <consortium name="WormBaseParasite"/>
        </authorList>
    </citation>
    <scope>IDENTIFICATION</scope>
</reference>
<dbReference type="Proteomes" id="UP000887580">
    <property type="component" value="Unplaced"/>
</dbReference>
<accession>A0AC35EVI3</accession>
<dbReference type="WBParaSite" id="PS1159_v2.g11099.t1">
    <property type="protein sequence ID" value="PS1159_v2.g11099.t1"/>
    <property type="gene ID" value="PS1159_v2.g11099"/>
</dbReference>
<name>A0AC35EVI3_9BILA</name>
<organism evidence="1 2">
    <name type="scientific">Panagrolaimus sp. PS1159</name>
    <dbReference type="NCBI Taxonomy" id="55785"/>
    <lineage>
        <taxon>Eukaryota</taxon>
        <taxon>Metazoa</taxon>
        <taxon>Ecdysozoa</taxon>
        <taxon>Nematoda</taxon>
        <taxon>Chromadorea</taxon>
        <taxon>Rhabditida</taxon>
        <taxon>Tylenchina</taxon>
        <taxon>Panagrolaimomorpha</taxon>
        <taxon>Panagrolaimoidea</taxon>
        <taxon>Panagrolaimidae</taxon>
        <taxon>Panagrolaimus</taxon>
    </lineage>
</organism>
<evidence type="ECO:0000313" key="2">
    <source>
        <dbReference type="WBParaSite" id="PS1159_v2.g11099.t1"/>
    </source>
</evidence>
<sequence length="182" mass="20431">MDNLYLLPIPTSEDIITNAKSSFSSLKTPITTYIDDLQNLATKKIGPILDYYTTKFPPGVTDTLTNLTYEELDALKMIAAAVPYLKQLLCDSEEDQRIAQNIKSVTRYLFLPESPQLPEKIKNSFKTFTPEIPIFAISPSKELTNIYLPSVTLWTLQNCRSMADQNIMARSAICEGPGLLFV</sequence>
<evidence type="ECO:0000313" key="1">
    <source>
        <dbReference type="Proteomes" id="UP000887580"/>
    </source>
</evidence>
<protein>
    <submittedName>
        <fullName evidence="2">Uncharacterized protein</fullName>
    </submittedName>
</protein>
<proteinExistence type="predicted"/>